<accession>A0A8J2SRX5</accession>
<sequence length="39" mass="4338">MKFHLLSPRHLVFQSIQGPLELNSCVKLAVGVPLPYTFG</sequence>
<comment type="caution">
    <text evidence="1">The sequence shown here is derived from an EMBL/GenBank/DDBJ whole genome shotgun (WGS) entry which is preliminary data.</text>
</comment>
<dbReference type="Proteomes" id="UP000789595">
    <property type="component" value="Unassembled WGS sequence"/>
</dbReference>
<evidence type="ECO:0000313" key="1">
    <source>
        <dbReference type="EMBL" id="CAH0371894.1"/>
    </source>
</evidence>
<evidence type="ECO:0000313" key="2">
    <source>
        <dbReference type="Proteomes" id="UP000789595"/>
    </source>
</evidence>
<reference evidence="1" key="1">
    <citation type="submission" date="2021-11" db="EMBL/GenBank/DDBJ databases">
        <authorList>
            <consortium name="Genoscope - CEA"/>
            <person name="William W."/>
        </authorList>
    </citation>
    <scope>NUCLEOTIDE SEQUENCE</scope>
</reference>
<dbReference type="EMBL" id="CAKKNE010000003">
    <property type="protein sequence ID" value="CAH0371894.1"/>
    <property type="molecule type" value="Genomic_DNA"/>
</dbReference>
<dbReference type="AlphaFoldDB" id="A0A8J2SRX5"/>
<keyword evidence="2" id="KW-1185">Reference proteome</keyword>
<name>A0A8J2SRX5_9STRA</name>
<protein>
    <submittedName>
        <fullName evidence="1">Uncharacterized protein</fullName>
    </submittedName>
</protein>
<gene>
    <name evidence="1" type="ORF">PECAL_3P18580</name>
</gene>
<organism evidence="1 2">
    <name type="scientific">Pelagomonas calceolata</name>
    <dbReference type="NCBI Taxonomy" id="35677"/>
    <lineage>
        <taxon>Eukaryota</taxon>
        <taxon>Sar</taxon>
        <taxon>Stramenopiles</taxon>
        <taxon>Ochrophyta</taxon>
        <taxon>Pelagophyceae</taxon>
        <taxon>Pelagomonadales</taxon>
        <taxon>Pelagomonadaceae</taxon>
        <taxon>Pelagomonas</taxon>
    </lineage>
</organism>
<proteinExistence type="predicted"/>